<protein>
    <submittedName>
        <fullName evidence="1">Unannotated protein</fullName>
    </submittedName>
</protein>
<accession>A0A6J6JY61</accession>
<gene>
    <name evidence="1" type="ORF">UFOPK2155_00668</name>
</gene>
<reference evidence="1" key="1">
    <citation type="submission" date="2020-05" db="EMBL/GenBank/DDBJ databases">
        <authorList>
            <person name="Chiriac C."/>
            <person name="Salcher M."/>
            <person name="Ghai R."/>
            <person name="Kavagutti S V."/>
        </authorList>
    </citation>
    <scope>NUCLEOTIDE SEQUENCE</scope>
</reference>
<name>A0A6J6JY61_9ZZZZ</name>
<evidence type="ECO:0000313" key="1">
    <source>
        <dbReference type="EMBL" id="CAB4642481.1"/>
    </source>
</evidence>
<dbReference type="EMBL" id="CAEZVX010000094">
    <property type="protein sequence ID" value="CAB4642481.1"/>
    <property type="molecule type" value="Genomic_DNA"/>
</dbReference>
<organism evidence="1">
    <name type="scientific">freshwater metagenome</name>
    <dbReference type="NCBI Taxonomy" id="449393"/>
    <lineage>
        <taxon>unclassified sequences</taxon>
        <taxon>metagenomes</taxon>
        <taxon>ecological metagenomes</taxon>
    </lineage>
</organism>
<proteinExistence type="predicted"/>
<dbReference type="AlphaFoldDB" id="A0A6J6JY61"/>
<sequence>MTAKGLAHLDALVSKLSCAAGAPALRNSAINETTVNEAKKATNKPSFPLRPVVKRSTTESAIAIKILSTFCERSRAVGSHGLPGFGVTVAGLIVDDI</sequence>